<comment type="caution">
    <text evidence="2">The sequence shown here is derived from an EMBL/GenBank/DDBJ whole genome shotgun (WGS) entry which is preliminary data.</text>
</comment>
<dbReference type="Proteomes" id="UP001195483">
    <property type="component" value="Unassembled WGS sequence"/>
</dbReference>
<dbReference type="AlphaFoldDB" id="A0AAE0RYM1"/>
<name>A0AAE0RYM1_9BIVA</name>
<evidence type="ECO:0000313" key="2">
    <source>
        <dbReference type="EMBL" id="KAK3581948.1"/>
    </source>
</evidence>
<feature type="compositionally biased region" description="Basic and acidic residues" evidence="1">
    <location>
        <begin position="34"/>
        <end position="43"/>
    </location>
</feature>
<reference evidence="2" key="3">
    <citation type="submission" date="2023-05" db="EMBL/GenBank/DDBJ databases">
        <authorList>
            <person name="Smith C.H."/>
        </authorList>
    </citation>
    <scope>NUCLEOTIDE SEQUENCE</scope>
    <source>
        <strain evidence="2">CHS0354</strain>
        <tissue evidence="2">Mantle</tissue>
    </source>
</reference>
<feature type="region of interest" description="Disordered" evidence="1">
    <location>
        <begin position="31"/>
        <end position="50"/>
    </location>
</feature>
<accession>A0AAE0RYM1</accession>
<proteinExistence type="predicted"/>
<feature type="non-terminal residue" evidence="2">
    <location>
        <position position="1"/>
    </location>
</feature>
<keyword evidence="3" id="KW-1185">Reference proteome</keyword>
<sequence length="50" mass="5615">DDKDENDDDNDDNGMITKNIVLKESMCLRTGHIPKNEGANHDEGNDDIEN</sequence>
<organism evidence="2 3">
    <name type="scientific">Potamilus streckersoni</name>
    <dbReference type="NCBI Taxonomy" id="2493646"/>
    <lineage>
        <taxon>Eukaryota</taxon>
        <taxon>Metazoa</taxon>
        <taxon>Spiralia</taxon>
        <taxon>Lophotrochozoa</taxon>
        <taxon>Mollusca</taxon>
        <taxon>Bivalvia</taxon>
        <taxon>Autobranchia</taxon>
        <taxon>Heteroconchia</taxon>
        <taxon>Palaeoheterodonta</taxon>
        <taxon>Unionida</taxon>
        <taxon>Unionoidea</taxon>
        <taxon>Unionidae</taxon>
        <taxon>Ambleminae</taxon>
        <taxon>Lampsilini</taxon>
        <taxon>Potamilus</taxon>
    </lineage>
</organism>
<evidence type="ECO:0000256" key="1">
    <source>
        <dbReference type="SAM" id="MobiDB-lite"/>
    </source>
</evidence>
<evidence type="ECO:0000313" key="3">
    <source>
        <dbReference type="Proteomes" id="UP001195483"/>
    </source>
</evidence>
<dbReference type="EMBL" id="JAEAOA010000476">
    <property type="protein sequence ID" value="KAK3581948.1"/>
    <property type="molecule type" value="Genomic_DNA"/>
</dbReference>
<gene>
    <name evidence="2" type="ORF">CHS0354_007075</name>
</gene>
<protein>
    <submittedName>
        <fullName evidence="2">Uncharacterized protein</fullName>
    </submittedName>
</protein>
<reference evidence="2" key="2">
    <citation type="journal article" date="2021" name="Genome Biol. Evol.">
        <title>Developing a high-quality reference genome for a parasitic bivalve with doubly uniparental inheritance (Bivalvia: Unionida).</title>
        <authorList>
            <person name="Smith C.H."/>
        </authorList>
    </citation>
    <scope>NUCLEOTIDE SEQUENCE</scope>
    <source>
        <strain evidence="2">CHS0354</strain>
        <tissue evidence="2">Mantle</tissue>
    </source>
</reference>
<reference evidence="2" key="1">
    <citation type="journal article" date="2021" name="Genome Biol. Evol.">
        <title>A High-Quality Reference Genome for a Parasitic Bivalve with Doubly Uniparental Inheritance (Bivalvia: Unionida).</title>
        <authorList>
            <person name="Smith C.H."/>
        </authorList>
    </citation>
    <scope>NUCLEOTIDE SEQUENCE</scope>
    <source>
        <strain evidence="2">CHS0354</strain>
    </source>
</reference>